<keyword evidence="3" id="KW-1185">Reference proteome</keyword>
<evidence type="ECO:0000313" key="3">
    <source>
        <dbReference type="Proteomes" id="UP001447842"/>
    </source>
</evidence>
<feature type="region of interest" description="Disordered" evidence="1">
    <location>
        <begin position="42"/>
        <end position="69"/>
    </location>
</feature>
<organism evidence="2 3">
    <name type="scientific">Sulfurimonas diazotrophicus</name>
    <dbReference type="NCBI Taxonomy" id="3131939"/>
    <lineage>
        <taxon>Bacteria</taxon>
        <taxon>Pseudomonadati</taxon>
        <taxon>Campylobacterota</taxon>
        <taxon>Epsilonproteobacteria</taxon>
        <taxon>Campylobacterales</taxon>
        <taxon>Sulfurimonadaceae</taxon>
        <taxon>Sulfurimonas</taxon>
    </lineage>
</organism>
<reference evidence="2 3" key="1">
    <citation type="submission" date="2024-03" db="EMBL/GenBank/DDBJ databases">
        <title>Sulfurimonas sp. HSL3-1.</title>
        <authorList>
            <person name="Wang S."/>
        </authorList>
    </citation>
    <scope>NUCLEOTIDE SEQUENCE [LARGE SCALE GENOMIC DNA]</scope>
    <source>
        <strain evidence="2 3">HSL3-1</strain>
    </source>
</reference>
<proteinExistence type="predicted"/>
<sequence>MGGWTCSHQRGELCDLLKKVCDPGDKGCVLYGKAVFSNPENPSNVAVERREETRKRKGLRDEMEDAKFF</sequence>
<accession>A0ABZ3H990</accession>
<gene>
    <name evidence="2" type="ORF">WCY31_08870</name>
</gene>
<dbReference type="RefSeq" id="WP_345972103.1">
    <property type="nucleotide sequence ID" value="NZ_CP147920.1"/>
</dbReference>
<feature type="compositionally biased region" description="Basic and acidic residues" evidence="1">
    <location>
        <begin position="47"/>
        <end position="69"/>
    </location>
</feature>
<dbReference type="Proteomes" id="UP001447842">
    <property type="component" value="Chromosome"/>
</dbReference>
<dbReference type="EMBL" id="CP147920">
    <property type="protein sequence ID" value="XAU14363.1"/>
    <property type="molecule type" value="Genomic_DNA"/>
</dbReference>
<name>A0ABZ3H990_9BACT</name>
<evidence type="ECO:0000313" key="2">
    <source>
        <dbReference type="EMBL" id="XAU14363.1"/>
    </source>
</evidence>
<evidence type="ECO:0000256" key="1">
    <source>
        <dbReference type="SAM" id="MobiDB-lite"/>
    </source>
</evidence>
<protein>
    <submittedName>
        <fullName evidence="2">Uncharacterized protein</fullName>
    </submittedName>
</protein>